<proteinExistence type="predicted"/>
<sequence>MIPGPAAKVTIAQIRKAFELNTFVVLCVTNATVSPMIRLGEGLIIDAGTVVGTMQVSLRRTGHRKVTTETSGRRHQYDAIEYSVLLAAPHSITRARD</sequence>
<organism evidence="1 2">
    <name type="scientific">Pisolithus tinctorius Marx 270</name>
    <dbReference type="NCBI Taxonomy" id="870435"/>
    <lineage>
        <taxon>Eukaryota</taxon>
        <taxon>Fungi</taxon>
        <taxon>Dikarya</taxon>
        <taxon>Basidiomycota</taxon>
        <taxon>Agaricomycotina</taxon>
        <taxon>Agaricomycetes</taxon>
        <taxon>Agaricomycetidae</taxon>
        <taxon>Boletales</taxon>
        <taxon>Sclerodermatineae</taxon>
        <taxon>Pisolithaceae</taxon>
        <taxon>Pisolithus</taxon>
    </lineage>
</organism>
<name>A0A0C3NVM6_PISTI</name>
<evidence type="ECO:0000313" key="2">
    <source>
        <dbReference type="Proteomes" id="UP000054217"/>
    </source>
</evidence>
<gene>
    <name evidence="1" type="ORF">M404DRAFT_814389</name>
</gene>
<reference evidence="1 2" key="1">
    <citation type="submission" date="2014-04" db="EMBL/GenBank/DDBJ databases">
        <authorList>
            <consortium name="DOE Joint Genome Institute"/>
            <person name="Kuo A."/>
            <person name="Kohler A."/>
            <person name="Costa M.D."/>
            <person name="Nagy L.G."/>
            <person name="Floudas D."/>
            <person name="Copeland A."/>
            <person name="Barry K.W."/>
            <person name="Cichocki N."/>
            <person name="Veneault-Fourrey C."/>
            <person name="LaButti K."/>
            <person name="Lindquist E.A."/>
            <person name="Lipzen A."/>
            <person name="Lundell T."/>
            <person name="Morin E."/>
            <person name="Murat C."/>
            <person name="Sun H."/>
            <person name="Tunlid A."/>
            <person name="Henrissat B."/>
            <person name="Grigoriev I.V."/>
            <person name="Hibbett D.S."/>
            <person name="Martin F."/>
            <person name="Nordberg H.P."/>
            <person name="Cantor M.N."/>
            <person name="Hua S.X."/>
        </authorList>
    </citation>
    <scope>NUCLEOTIDE SEQUENCE [LARGE SCALE GENOMIC DNA]</scope>
    <source>
        <strain evidence="1 2">Marx 270</strain>
    </source>
</reference>
<evidence type="ECO:0000313" key="1">
    <source>
        <dbReference type="EMBL" id="KIN99455.1"/>
    </source>
</evidence>
<dbReference type="InParanoid" id="A0A0C3NVM6"/>
<protein>
    <submittedName>
        <fullName evidence="1">Uncharacterized protein</fullName>
    </submittedName>
</protein>
<accession>A0A0C3NVM6</accession>
<dbReference type="Proteomes" id="UP000054217">
    <property type="component" value="Unassembled WGS sequence"/>
</dbReference>
<keyword evidence="2" id="KW-1185">Reference proteome</keyword>
<dbReference type="HOGENOM" id="CLU_2347582_0_0_1"/>
<dbReference type="AlphaFoldDB" id="A0A0C3NVM6"/>
<dbReference type="EMBL" id="KN832005">
    <property type="protein sequence ID" value="KIN99455.1"/>
    <property type="molecule type" value="Genomic_DNA"/>
</dbReference>
<reference evidence="2" key="2">
    <citation type="submission" date="2015-01" db="EMBL/GenBank/DDBJ databases">
        <title>Evolutionary Origins and Diversification of the Mycorrhizal Mutualists.</title>
        <authorList>
            <consortium name="DOE Joint Genome Institute"/>
            <consortium name="Mycorrhizal Genomics Consortium"/>
            <person name="Kohler A."/>
            <person name="Kuo A."/>
            <person name="Nagy L.G."/>
            <person name="Floudas D."/>
            <person name="Copeland A."/>
            <person name="Barry K.W."/>
            <person name="Cichocki N."/>
            <person name="Veneault-Fourrey C."/>
            <person name="LaButti K."/>
            <person name="Lindquist E.A."/>
            <person name="Lipzen A."/>
            <person name="Lundell T."/>
            <person name="Morin E."/>
            <person name="Murat C."/>
            <person name="Riley R."/>
            <person name="Ohm R."/>
            <person name="Sun H."/>
            <person name="Tunlid A."/>
            <person name="Henrissat B."/>
            <person name="Grigoriev I.V."/>
            <person name="Hibbett D.S."/>
            <person name="Martin F."/>
        </authorList>
    </citation>
    <scope>NUCLEOTIDE SEQUENCE [LARGE SCALE GENOMIC DNA]</scope>
    <source>
        <strain evidence="2">Marx 270</strain>
    </source>
</reference>